<reference evidence="2" key="1">
    <citation type="submission" date="2023-01" db="EMBL/GenBank/DDBJ databases">
        <authorList>
            <person name="Van Ghelder C."/>
            <person name="Rancurel C."/>
        </authorList>
    </citation>
    <scope>NUCLEOTIDE SEQUENCE</scope>
    <source>
        <strain evidence="2">CNCM I-4278</strain>
    </source>
</reference>
<protein>
    <submittedName>
        <fullName evidence="2">Uncharacterized protein</fullName>
    </submittedName>
</protein>
<gene>
    <name evidence="2" type="ORF">PDIGIT_LOCUS8531</name>
</gene>
<dbReference type="Pfam" id="PF06101">
    <property type="entry name" value="Vps62"/>
    <property type="match status" value="1"/>
</dbReference>
<sequence length="550" mass="62428">MKGRKPAIAAGGTFFSLFTFSQLYQHVLFNKITPPSERAENASFVGSSRSWLDKNVCNWFGLCGLAHLDQAHWVSKEGSRHSTVQVTESDKEDKIDLEGFAKDAYALPEDWSETEFGDSEIPQYVLDHAPLIHLYSGEEFWPGDMGDHLYHTTPHLNYTPLQAIDDHPTLRNLNRLNNWGRFVYLTSDDNPEDKPPPEWLAGESNIPNVPDDPDEKDPGEGDEAGGHFEEDTEAEKSTWFHSGVGDTKDRGGIRATESATSGFAVPTKTPEGEELVEEDEQWNSELHRRRVNLRGRKVVGGKSDAPAVLIVVPKDDGVVDAFWFFFYSFNKGNSVFNVVFGNHVGDWEHTTVRFQHGVPKAIFFSEHSFGEAYTWDAVEKSGKRPVGFSATGSHAMYATPGVHPYILPGGILHDVTDRGPLWDPTLNYYSYTYDYRRDHLQSSNLTPDAPRMWFYFWGHWGDKFYPLSDPRQYRFLGQYHYVNGPLGPRFKNLGRQHICQGNDECVLKKWIGDKRVAGSSRRKRWPDVGQGEEMSGEDVRRFVGPEHEFA</sequence>
<dbReference type="OrthoDB" id="188042at2759"/>
<evidence type="ECO:0000256" key="1">
    <source>
        <dbReference type="SAM" id="MobiDB-lite"/>
    </source>
</evidence>
<dbReference type="PANTHER" id="PTHR48172:SF2">
    <property type="entry name" value="VACUOLAR PROTEIN SORTING PROTEIN 62"/>
    <property type="match status" value="1"/>
</dbReference>
<dbReference type="PANTHER" id="PTHR48172">
    <property type="match status" value="1"/>
</dbReference>
<name>A0A9W4XKM5_9PLEO</name>
<comment type="caution">
    <text evidence="2">The sequence shown here is derived from an EMBL/GenBank/DDBJ whole genome shotgun (WGS) entry which is preliminary data.</text>
</comment>
<feature type="compositionally biased region" description="Acidic residues" evidence="1">
    <location>
        <begin position="272"/>
        <end position="281"/>
    </location>
</feature>
<dbReference type="EMBL" id="CAOQHR010000005">
    <property type="protein sequence ID" value="CAI6335449.1"/>
    <property type="molecule type" value="Genomic_DNA"/>
</dbReference>
<dbReference type="Proteomes" id="UP001152607">
    <property type="component" value="Unassembled WGS sequence"/>
</dbReference>
<evidence type="ECO:0000313" key="2">
    <source>
        <dbReference type="EMBL" id="CAI6335449.1"/>
    </source>
</evidence>
<organism evidence="2 3">
    <name type="scientific">Periconia digitata</name>
    <dbReference type="NCBI Taxonomy" id="1303443"/>
    <lineage>
        <taxon>Eukaryota</taxon>
        <taxon>Fungi</taxon>
        <taxon>Dikarya</taxon>
        <taxon>Ascomycota</taxon>
        <taxon>Pezizomycotina</taxon>
        <taxon>Dothideomycetes</taxon>
        <taxon>Pleosporomycetidae</taxon>
        <taxon>Pleosporales</taxon>
        <taxon>Massarineae</taxon>
        <taxon>Periconiaceae</taxon>
        <taxon>Periconia</taxon>
    </lineage>
</organism>
<keyword evidence="3" id="KW-1185">Reference proteome</keyword>
<accession>A0A9W4XKM5</accession>
<proteinExistence type="predicted"/>
<dbReference type="InterPro" id="IPR009291">
    <property type="entry name" value="Vps62"/>
</dbReference>
<feature type="region of interest" description="Disordered" evidence="1">
    <location>
        <begin position="188"/>
        <end position="281"/>
    </location>
</feature>
<dbReference type="AlphaFoldDB" id="A0A9W4XKM5"/>
<feature type="compositionally biased region" description="Basic and acidic residues" evidence="1">
    <location>
        <begin position="216"/>
        <end position="238"/>
    </location>
</feature>
<evidence type="ECO:0000313" key="3">
    <source>
        <dbReference type="Proteomes" id="UP001152607"/>
    </source>
</evidence>